<proteinExistence type="predicted"/>
<gene>
    <name evidence="1" type="ORF">FB45DRAFT_969601</name>
</gene>
<name>A0AAD7F7P9_9AGAR</name>
<sequence>MSQLGEIAALRYSIYMLSYLAETLQKGYKAEEQGQEVKLAADLPRDLRGLSHLATLLSRGNTAEITEGVKIVAVSSGQFLPDCLNFSIVSSPETSPTVSPSNSAATVSEGNSTSMEAIAASVMTAASTATAAPLEAAAVNVDAAPKAAEAAATTPAGAPAAVDPSARSSNTAALVIARNSSSARSPSSPSGASTIIDIPQDMSAEFVQNYEWVLRDADEAAQGLALQNFNLYAEVAVSLLKTASLHISRDRGRKREIIAALSTFFIRCCLGKIRHRSQQIENHYDFSKKESLSDWTITDPSFKDFAVHVASSGVRALLDDAGLHPEISNPSVFKMTTTTAPILWRTIIATFHFLRQSLGPENPSSATVTLIYEASKGLHELLQAARPLWGIASLNEHMKSFVKIDEGSSIASEVDTGSAAEDCDENIVRDAISNFISI</sequence>
<comment type="caution">
    <text evidence="1">The sequence shown here is derived from an EMBL/GenBank/DDBJ whole genome shotgun (WGS) entry which is preliminary data.</text>
</comment>
<keyword evidence="2" id="KW-1185">Reference proteome</keyword>
<organism evidence="1 2">
    <name type="scientific">Roridomyces roridus</name>
    <dbReference type="NCBI Taxonomy" id="1738132"/>
    <lineage>
        <taxon>Eukaryota</taxon>
        <taxon>Fungi</taxon>
        <taxon>Dikarya</taxon>
        <taxon>Basidiomycota</taxon>
        <taxon>Agaricomycotina</taxon>
        <taxon>Agaricomycetes</taxon>
        <taxon>Agaricomycetidae</taxon>
        <taxon>Agaricales</taxon>
        <taxon>Marasmiineae</taxon>
        <taxon>Mycenaceae</taxon>
        <taxon>Roridomyces</taxon>
    </lineage>
</organism>
<protein>
    <submittedName>
        <fullName evidence="1">Uncharacterized protein</fullName>
    </submittedName>
</protein>
<dbReference type="Proteomes" id="UP001221142">
    <property type="component" value="Unassembled WGS sequence"/>
</dbReference>
<dbReference type="EMBL" id="JARKIF010000299">
    <property type="protein sequence ID" value="KAJ7601870.1"/>
    <property type="molecule type" value="Genomic_DNA"/>
</dbReference>
<accession>A0AAD7F7P9</accession>
<dbReference type="AlphaFoldDB" id="A0AAD7F7P9"/>
<evidence type="ECO:0000313" key="1">
    <source>
        <dbReference type="EMBL" id="KAJ7601870.1"/>
    </source>
</evidence>
<evidence type="ECO:0000313" key="2">
    <source>
        <dbReference type="Proteomes" id="UP001221142"/>
    </source>
</evidence>
<reference evidence="1" key="1">
    <citation type="submission" date="2023-03" db="EMBL/GenBank/DDBJ databases">
        <title>Massive genome expansion in bonnet fungi (Mycena s.s.) driven by repeated elements and novel gene families across ecological guilds.</title>
        <authorList>
            <consortium name="Lawrence Berkeley National Laboratory"/>
            <person name="Harder C.B."/>
            <person name="Miyauchi S."/>
            <person name="Viragh M."/>
            <person name="Kuo A."/>
            <person name="Thoen E."/>
            <person name="Andreopoulos B."/>
            <person name="Lu D."/>
            <person name="Skrede I."/>
            <person name="Drula E."/>
            <person name="Henrissat B."/>
            <person name="Morin E."/>
            <person name="Kohler A."/>
            <person name="Barry K."/>
            <person name="LaButti K."/>
            <person name="Morin E."/>
            <person name="Salamov A."/>
            <person name="Lipzen A."/>
            <person name="Mereny Z."/>
            <person name="Hegedus B."/>
            <person name="Baldrian P."/>
            <person name="Stursova M."/>
            <person name="Weitz H."/>
            <person name="Taylor A."/>
            <person name="Grigoriev I.V."/>
            <person name="Nagy L.G."/>
            <person name="Martin F."/>
            <person name="Kauserud H."/>
        </authorList>
    </citation>
    <scope>NUCLEOTIDE SEQUENCE</scope>
    <source>
        <strain evidence="1">9284</strain>
    </source>
</reference>